<reference evidence="5" key="1">
    <citation type="submission" date="2017-02" db="UniProtKB">
        <authorList>
            <consortium name="WormBaseParasite"/>
        </authorList>
    </citation>
    <scope>IDENTIFICATION</scope>
</reference>
<keyword evidence="2" id="KW-0812">Transmembrane</keyword>
<reference evidence="3 4" key="2">
    <citation type="submission" date="2018-11" db="EMBL/GenBank/DDBJ databases">
        <authorList>
            <consortium name="Pathogen Informatics"/>
        </authorList>
    </citation>
    <scope>NUCLEOTIDE SEQUENCE [LARGE SCALE GENOMIC DNA]</scope>
</reference>
<accession>A0A0N5DC67</accession>
<evidence type="ECO:0000256" key="2">
    <source>
        <dbReference type="SAM" id="Phobius"/>
    </source>
</evidence>
<feature type="region of interest" description="Disordered" evidence="1">
    <location>
        <begin position="1"/>
        <end position="20"/>
    </location>
</feature>
<sequence>MSAANQEVQSPSSPDQGSDKIAKNVKKAVRSLDIVTVGSDKIGQGPNLGLKEWINLVLDRECTPVLYVYFAGIAILAVITALIIVIIGLYCDWEFASVF</sequence>
<evidence type="ECO:0000313" key="4">
    <source>
        <dbReference type="Proteomes" id="UP000276776"/>
    </source>
</evidence>
<name>A0A0N5DC67_THECL</name>
<dbReference type="OrthoDB" id="5856923at2759"/>
<proteinExistence type="predicted"/>
<organism evidence="5">
    <name type="scientific">Thelazia callipaeda</name>
    <name type="common">Oriental eyeworm</name>
    <name type="synonym">Parasitic nematode</name>
    <dbReference type="NCBI Taxonomy" id="103827"/>
    <lineage>
        <taxon>Eukaryota</taxon>
        <taxon>Metazoa</taxon>
        <taxon>Ecdysozoa</taxon>
        <taxon>Nematoda</taxon>
        <taxon>Chromadorea</taxon>
        <taxon>Rhabditida</taxon>
        <taxon>Spirurina</taxon>
        <taxon>Spiruromorpha</taxon>
        <taxon>Thelazioidea</taxon>
        <taxon>Thelaziidae</taxon>
        <taxon>Thelazia</taxon>
    </lineage>
</organism>
<dbReference type="WBParaSite" id="TCLT_0001078601-mRNA-1">
    <property type="protein sequence ID" value="TCLT_0001078601-mRNA-1"/>
    <property type="gene ID" value="TCLT_0001078601"/>
</dbReference>
<keyword evidence="4" id="KW-1185">Reference proteome</keyword>
<feature type="transmembrane region" description="Helical" evidence="2">
    <location>
        <begin position="66"/>
        <end position="91"/>
    </location>
</feature>
<dbReference type="OMA" id="LDRECTP"/>
<gene>
    <name evidence="3" type="ORF">TCLT_LOCUS10768</name>
</gene>
<keyword evidence="2" id="KW-0472">Membrane</keyword>
<evidence type="ECO:0000313" key="5">
    <source>
        <dbReference type="WBParaSite" id="TCLT_0001078601-mRNA-1"/>
    </source>
</evidence>
<dbReference type="EMBL" id="UYYF01005345">
    <property type="protein sequence ID" value="VDN08485.1"/>
    <property type="molecule type" value="Genomic_DNA"/>
</dbReference>
<keyword evidence="2" id="KW-1133">Transmembrane helix</keyword>
<evidence type="ECO:0000313" key="3">
    <source>
        <dbReference type="EMBL" id="VDN08485.1"/>
    </source>
</evidence>
<protein>
    <submittedName>
        <fullName evidence="5">Reticulon-like protein</fullName>
    </submittedName>
</protein>
<dbReference type="Proteomes" id="UP000276776">
    <property type="component" value="Unassembled WGS sequence"/>
</dbReference>
<dbReference type="AlphaFoldDB" id="A0A0N5DC67"/>
<feature type="compositionally biased region" description="Polar residues" evidence="1">
    <location>
        <begin position="1"/>
        <end position="16"/>
    </location>
</feature>
<evidence type="ECO:0000256" key="1">
    <source>
        <dbReference type="SAM" id="MobiDB-lite"/>
    </source>
</evidence>